<sequence length="189" mass="22216">MDPAKVEAITKWPRPTSVTEVRSFLGLAGYYRRFVEGFSCLALPLTKLMRKGENFVWNEGREKSFEELKQRLHGKVIAYASRQLKPYEVNYPTHNLELASVVFALKIWRHYLYGESSDIFTDYKSLKYIFTQRELNMRQRRWLELLKDYDTNIQYHLGKANVVADALSKKSGMIAGIKVEEEIIRDLER</sequence>
<dbReference type="Gene3D" id="3.30.70.270">
    <property type="match status" value="1"/>
</dbReference>
<evidence type="ECO:0000256" key="6">
    <source>
        <dbReference type="ARBA" id="ARBA00022918"/>
    </source>
</evidence>
<keyword evidence="4" id="KW-0255">Endonuclease</keyword>
<dbReference type="CDD" id="cd09274">
    <property type="entry name" value="RNase_HI_RT_Ty3"/>
    <property type="match status" value="1"/>
</dbReference>
<keyword evidence="3" id="KW-0540">Nuclease</keyword>
<feature type="domain" description="Reverse transcriptase RNase H-like" evidence="7">
    <location>
        <begin position="74"/>
        <end position="149"/>
    </location>
</feature>
<dbReference type="SUPFAM" id="SSF56672">
    <property type="entry name" value="DNA/RNA polymerases"/>
    <property type="match status" value="1"/>
</dbReference>
<dbReference type="GO" id="GO:0004519">
    <property type="term" value="F:endonuclease activity"/>
    <property type="evidence" value="ECO:0007669"/>
    <property type="project" value="UniProtKB-KW"/>
</dbReference>
<proteinExistence type="predicted"/>
<name>A0A699PYU3_TANCI</name>
<protein>
    <submittedName>
        <fullName evidence="8">Putative nucleotidyltransferase, ribonuclease H</fullName>
    </submittedName>
</protein>
<evidence type="ECO:0000256" key="3">
    <source>
        <dbReference type="ARBA" id="ARBA00022722"/>
    </source>
</evidence>
<keyword evidence="6" id="KW-0695">RNA-directed DNA polymerase</keyword>
<dbReference type="PANTHER" id="PTHR34072">
    <property type="entry name" value="ENZYMATIC POLYPROTEIN-RELATED"/>
    <property type="match status" value="1"/>
</dbReference>
<evidence type="ECO:0000256" key="2">
    <source>
        <dbReference type="ARBA" id="ARBA00022695"/>
    </source>
</evidence>
<gene>
    <name evidence="8" type="ORF">Tci_826447</name>
</gene>
<dbReference type="InterPro" id="IPR041373">
    <property type="entry name" value="RT_RNaseH"/>
</dbReference>
<dbReference type="PANTHER" id="PTHR34072:SF52">
    <property type="entry name" value="RIBONUCLEASE H"/>
    <property type="match status" value="1"/>
</dbReference>
<evidence type="ECO:0000256" key="5">
    <source>
        <dbReference type="ARBA" id="ARBA00022801"/>
    </source>
</evidence>
<dbReference type="FunFam" id="3.30.70.270:FF:000020">
    <property type="entry name" value="Transposon Tf2-6 polyprotein-like Protein"/>
    <property type="match status" value="1"/>
</dbReference>
<evidence type="ECO:0000256" key="4">
    <source>
        <dbReference type="ARBA" id="ARBA00022759"/>
    </source>
</evidence>
<evidence type="ECO:0000259" key="7">
    <source>
        <dbReference type="Pfam" id="PF17917"/>
    </source>
</evidence>
<keyword evidence="5" id="KW-0378">Hydrolase</keyword>
<feature type="non-terminal residue" evidence="8">
    <location>
        <position position="189"/>
    </location>
</feature>
<keyword evidence="1 8" id="KW-0808">Transferase</keyword>
<dbReference type="GO" id="GO:0016787">
    <property type="term" value="F:hydrolase activity"/>
    <property type="evidence" value="ECO:0007669"/>
    <property type="project" value="UniProtKB-KW"/>
</dbReference>
<evidence type="ECO:0000256" key="1">
    <source>
        <dbReference type="ARBA" id="ARBA00022679"/>
    </source>
</evidence>
<keyword evidence="2" id="KW-0548">Nucleotidyltransferase</keyword>
<dbReference type="AlphaFoldDB" id="A0A699PYU3"/>
<dbReference type="EMBL" id="BKCJ010961356">
    <property type="protein sequence ID" value="GFC54477.1"/>
    <property type="molecule type" value="Genomic_DNA"/>
</dbReference>
<comment type="caution">
    <text evidence="8">The sequence shown here is derived from an EMBL/GenBank/DDBJ whole genome shotgun (WGS) entry which is preliminary data.</text>
</comment>
<dbReference type="Pfam" id="PF17917">
    <property type="entry name" value="RT_RNaseH"/>
    <property type="match status" value="1"/>
</dbReference>
<dbReference type="GO" id="GO:0003964">
    <property type="term" value="F:RNA-directed DNA polymerase activity"/>
    <property type="evidence" value="ECO:0007669"/>
    <property type="project" value="UniProtKB-KW"/>
</dbReference>
<organism evidence="8">
    <name type="scientific">Tanacetum cinerariifolium</name>
    <name type="common">Dalmatian daisy</name>
    <name type="synonym">Chrysanthemum cinerariifolium</name>
    <dbReference type="NCBI Taxonomy" id="118510"/>
    <lineage>
        <taxon>Eukaryota</taxon>
        <taxon>Viridiplantae</taxon>
        <taxon>Streptophyta</taxon>
        <taxon>Embryophyta</taxon>
        <taxon>Tracheophyta</taxon>
        <taxon>Spermatophyta</taxon>
        <taxon>Magnoliopsida</taxon>
        <taxon>eudicotyledons</taxon>
        <taxon>Gunneridae</taxon>
        <taxon>Pentapetalae</taxon>
        <taxon>asterids</taxon>
        <taxon>campanulids</taxon>
        <taxon>Asterales</taxon>
        <taxon>Asteraceae</taxon>
        <taxon>Asteroideae</taxon>
        <taxon>Anthemideae</taxon>
        <taxon>Anthemidinae</taxon>
        <taxon>Tanacetum</taxon>
    </lineage>
</organism>
<dbReference type="InterPro" id="IPR043128">
    <property type="entry name" value="Rev_trsase/Diguanyl_cyclase"/>
</dbReference>
<evidence type="ECO:0000313" key="8">
    <source>
        <dbReference type="EMBL" id="GFC54477.1"/>
    </source>
</evidence>
<dbReference type="InterPro" id="IPR043502">
    <property type="entry name" value="DNA/RNA_pol_sf"/>
</dbReference>
<reference evidence="8" key="1">
    <citation type="journal article" date="2019" name="Sci. Rep.">
        <title>Draft genome of Tanacetum cinerariifolium, the natural source of mosquito coil.</title>
        <authorList>
            <person name="Yamashiro T."/>
            <person name="Shiraishi A."/>
            <person name="Satake H."/>
            <person name="Nakayama K."/>
        </authorList>
    </citation>
    <scope>NUCLEOTIDE SEQUENCE</scope>
</reference>
<accession>A0A699PYU3</accession>